<evidence type="ECO:0000313" key="1">
    <source>
        <dbReference type="EMBL" id="QEG15833.1"/>
    </source>
</evidence>
<sequence length="118" mass="13258">MVDLNGGTIGRVASDTIYIDINAAGYGWFIDETPLDHSEFRYDRKLSLIALPGSEAEGLIDLWTVIRHELGHFLGYEHEENGVMEATLDLGVRNLPDWNADADDFFASVKDELELLLF</sequence>
<dbReference type="Proteomes" id="UP000322887">
    <property type="component" value="Chromosome"/>
</dbReference>
<reference evidence="1 2" key="1">
    <citation type="submission" date="2019-08" db="EMBL/GenBank/DDBJ databases">
        <title>Deep-cultivation of Planctomycetes and their phenomic and genomic characterization uncovers novel biology.</title>
        <authorList>
            <person name="Wiegand S."/>
            <person name="Jogler M."/>
            <person name="Boedeker C."/>
            <person name="Pinto D."/>
            <person name="Vollmers J."/>
            <person name="Rivas-Marin E."/>
            <person name="Kohn T."/>
            <person name="Peeters S.H."/>
            <person name="Heuer A."/>
            <person name="Rast P."/>
            <person name="Oberbeckmann S."/>
            <person name="Bunk B."/>
            <person name="Jeske O."/>
            <person name="Meyerdierks A."/>
            <person name="Storesund J.E."/>
            <person name="Kallscheuer N."/>
            <person name="Luecker S."/>
            <person name="Lage O.M."/>
            <person name="Pohl T."/>
            <person name="Merkel B.J."/>
            <person name="Hornburger P."/>
            <person name="Mueller R.-W."/>
            <person name="Bruemmer F."/>
            <person name="Labrenz M."/>
            <person name="Spormann A.M."/>
            <person name="Op den Camp H."/>
            <person name="Overmann J."/>
            <person name="Amann R."/>
            <person name="Jetten M.S.M."/>
            <person name="Mascher T."/>
            <person name="Medema M.H."/>
            <person name="Devos D.P."/>
            <person name="Kaster A.-K."/>
            <person name="Ovreas L."/>
            <person name="Rohde M."/>
            <person name="Galperin M.Y."/>
            <person name="Jogler C."/>
        </authorList>
    </citation>
    <scope>NUCLEOTIDE SEQUENCE [LARGE SCALE GENOMIC DNA]</scope>
    <source>
        <strain evidence="1 2">DSM 8797</strain>
    </source>
</reference>
<evidence type="ECO:0008006" key="3">
    <source>
        <dbReference type="Google" id="ProtNLM"/>
    </source>
</evidence>
<dbReference type="RefSeq" id="WP_044239097.1">
    <property type="nucleotide sequence ID" value="NZ_CP042910.1"/>
</dbReference>
<evidence type="ECO:0000313" key="2">
    <source>
        <dbReference type="Proteomes" id="UP000322887"/>
    </source>
</evidence>
<keyword evidence="2" id="KW-1185">Reference proteome</keyword>
<dbReference type="Gene3D" id="3.40.390.10">
    <property type="entry name" value="Collagenase (Catalytic Domain)"/>
    <property type="match status" value="1"/>
</dbReference>
<accession>A0ABX5YJG4</accession>
<dbReference type="InterPro" id="IPR024079">
    <property type="entry name" value="MetalloPept_cat_dom_sf"/>
</dbReference>
<protein>
    <recommendedName>
        <fullName evidence="3">Peptidase M10 metallopeptidase domain-containing protein</fullName>
    </recommendedName>
</protein>
<dbReference type="GeneID" id="98650545"/>
<proteinExistence type="predicted"/>
<organism evidence="1 2">
    <name type="scientific">Gimesia maris</name>
    <dbReference type="NCBI Taxonomy" id="122"/>
    <lineage>
        <taxon>Bacteria</taxon>
        <taxon>Pseudomonadati</taxon>
        <taxon>Planctomycetota</taxon>
        <taxon>Planctomycetia</taxon>
        <taxon>Planctomycetales</taxon>
        <taxon>Planctomycetaceae</taxon>
        <taxon>Gimesia</taxon>
    </lineage>
</organism>
<dbReference type="SUPFAM" id="SSF55486">
    <property type="entry name" value="Metalloproteases ('zincins'), catalytic domain"/>
    <property type="match status" value="1"/>
</dbReference>
<gene>
    <name evidence="1" type="ORF">GmarT_16760</name>
</gene>
<dbReference type="EMBL" id="CP042910">
    <property type="protein sequence ID" value="QEG15833.1"/>
    <property type="molecule type" value="Genomic_DNA"/>
</dbReference>
<name>A0ABX5YJG4_9PLAN</name>